<feature type="non-terminal residue" evidence="1">
    <location>
        <position position="55"/>
    </location>
</feature>
<protein>
    <submittedName>
        <fullName evidence="1">29718_t:CDS:1</fullName>
    </submittedName>
</protein>
<dbReference type="EMBL" id="CAJVQB010024450">
    <property type="protein sequence ID" value="CAG8804171.1"/>
    <property type="molecule type" value="Genomic_DNA"/>
</dbReference>
<evidence type="ECO:0000313" key="1">
    <source>
        <dbReference type="EMBL" id="CAG8804171.1"/>
    </source>
</evidence>
<sequence length="55" mass="7010">MSFFKKIVNKFNKRNSFTSEETYVETWKEESKFKKFFKKLFKRDKEKEVIEENFW</sequence>
<reference evidence="1 2" key="1">
    <citation type="submission" date="2021-06" db="EMBL/GenBank/DDBJ databases">
        <authorList>
            <person name="Kallberg Y."/>
            <person name="Tangrot J."/>
            <person name="Rosling A."/>
        </authorList>
    </citation>
    <scope>NUCLEOTIDE SEQUENCE [LARGE SCALE GENOMIC DNA]</scope>
    <source>
        <strain evidence="1 2">120-4 pot B 10/14</strain>
    </source>
</reference>
<proteinExistence type="predicted"/>
<evidence type="ECO:0000313" key="2">
    <source>
        <dbReference type="Proteomes" id="UP000789901"/>
    </source>
</evidence>
<comment type="caution">
    <text evidence="1">The sequence shown here is derived from an EMBL/GenBank/DDBJ whole genome shotgun (WGS) entry which is preliminary data.</text>
</comment>
<keyword evidence="2" id="KW-1185">Reference proteome</keyword>
<name>A0ABN7VWT7_GIGMA</name>
<organism evidence="1 2">
    <name type="scientific">Gigaspora margarita</name>
    <dbReference type="NCBI Taxonomy" id="4874"/>
    <lineage>
        <taxon>Eukaryota</taxon>
        <taxon>Fungi</taxon>
        <taxon>Fungi incertae sedis</taxon>
        <taxon>Mucoromycota</taxon>
        <taxon>Glomeromycotina</taxon>
        <taxon>Glomeromycetes</taxon>
        <taxon>Diversisporales</taxon>
        <taxon>Gigasporaceae</taxon>
        <taxon>Gigaspora</taxon>
    </lineage>
</organism>
<dbReference type="Proteomes" id="UP000789901">
    <property type="component" value="Unassembled WGS sequence"/>
</dbReference>
<accession>A0ABN7VWT7</accession>
<gene>
    <name evidence="1" type="ORF">GMARGA_LOCUS23799</name>
</gene>